<proteinExistence type="predicted"/>
<comment type="caution">
    <text evidence="1">The sequence shown here is derived from an EMBL/GenBank/DDBJ whole genome shotgun (WGS) entry which is preliminary data.</text>
</comment>
<name>K6Y3Z2_9ALTE</name>
<evidence type="ECO:0000313" key="1">
    <source>
        <dbReference type="EMBL" id="GAC12987.1"/>
    </source>
</evidence>
<dbReference type="EMBL" id="BAEN01000011">
    <property type="protein sequence ID" value="GAC12987.1"/>
    <property type="molecule type" value="Genomic_DNA"/>
</dbReference>
<keyword evidence="2" id="KW-1185">Reference proteome</keyword>
<protein>
    <submittedName>
        <fullName evidence="1">Uncharacterized protein</fullName>
    </submittedName>
</protein>
<dbReference type="Proteomes" id="UP000006334">
    <property type="component" value="Unassembled WGS sequence"/>
</dbReference>
<dbReference type="AlphaFoldDB" id="K6Y3Z2"/>
<organism evidence="1 2">
    <name type="scientific">Aliiglaciecola lipolytica E3</name>
    <dbReference type="NCBI Taxonomy" id="1127673"/>
    <lineage>
        <taxon>Bacteria</taxon>
        <taxon>Pseudomonadati</taxon>
        <taxon>Pseudomonadota</taxon>
        <taxon>Gammaproteobacteria</taxon>
        <taxon>Alteromonadales</taxon>
        <taxon>Alteromonadaceae</taxon>
        <taxon>Aliiglaciecola</taxon>
    </lineage>
</organism>
<sequence length="47" mass="5135">MLLTLPAPAGNHTAMASIISNETIRVAGPESQKRLFLRKSMNDLPKD</sequence>
<evidence type="ECO:0000313" key="2">
    <source>
        <dbReference type="Proteomes" id="UP000006334"/>
    </source>
</evidence>
<gene>
    <name evidence="1" type="ORF">GLIP_0337</name>
</gene>
<reference evidence="1 2" key="1">
    <citation type="journal article" date="2017" name="Antonie Van Leeuwenhoek">
        <title>Rhizobium rhizosphaerae sp. nov., a novel species isolated from rice rhizosphere.</title>
        <authorList>
            <person name="Zhao J.J."/>
            <person name="Zhang J."/>
            <person name="Zhang R.J."/>
            <person name="Zhang C.W."/>
            <person name="Yin H.Q."/>
            <person name="Zhang X.X."/>
        </authorList>
    </citation>
    <scope>NUCLEOTIDE SEQUENCE [LARGE SCALE GENOMIC DNA]</scope>
    <source>
        <strain evidence="1 2">E3</strain>
    </source>
</reference>
<dbReference type="STRING" id="1127673.GLIP_0337"/>
<accession>K6Y3Z2</accession>